<dbReference type="STRING" id="133385.A0A2T9YCZ5"/>
<evidence type="ECO:0000313" key="2">
    <source>
        <dbReference type="Proteomes" id="UP000245383"/>
    </source>
</evidence>
<dbReference type="EMBL" id="MBFR01000269">
    <property type="protein sequence ID" value="PVU90201.1"/>
    <property type="molecule type" value="Genomic_DNA"/>
</dbReference>
<organism evidence="1 2">
    <name type="scientific">Smittium simulii</name>
    <dbReference type="NCBI Taxonomy" id="133385"/>
    <lineage>
        <taxon>Eukaryota</taxon>
        <taxon>Fungi</taxon>
        <taxon>Fungi incertae sedis</taxon>
        <taxon>Zoopagomycota</taxon>
        <taxon>Kickxellomycotina</taxon>
        <taxon>Harpellomycetes</taxon>
        <taxon>Harpellales</taxon>
        <taxon>Legeriomycetaceae</taxon>
        <taxon>Smittium</taxon>
    </lineage>
</organism>
<sequence>MLQLVHGKKINKTECLSAQLGEIKQPILLPFIKPYTQGNSKSLQGAVNTNVGDSQLGVSNMVPRSFIVIGKKVNKTSGNKGNTGSKKRKISAFGKQALRSFLKMQGLNSYVINIIMTNKQRTRRKSRYNSIQQEYVNLHIAPAINQLRSCGPSELLPNDRLTTKTFWLIAVTGFLRASDIHRMHDARSRIESNALHLVYKAKISKEVCPTPHIKNSEIMVNRLFRPKSTPIPKARAIGATLVADLGVSTGDIVLHAL</sequence>
<gene>
    <name evidence="1" type="ORF">BB561_004978</name>
</gene>
<comment type="caution">
    <text evidence="1">The sequence shown here is derived from an EMBL/GenBank/DDBJ whole genome shotgun (WGS) entry which is preliminary data.</text>
</comment>
<accession>A0A2T9YCZ5</accession>
<reference evidence="1 2" key="1">
    <citation type="journal article" date="2018" name="MBio">
        <title>Comparative Genomics Reveals the Core Gene Toolbox for the Fungus-Insect Symbiosis.</title>
        <authorList>
            <person name="Wang Y."/>
            <person name="Stata M."/>
            <person name="Wang W."/>
            <person name="Stajich J.E."/>
            <person name="White M.M."/>
            <person name="Moncalvo J.M."/>
        </authorList>
    </citation>
    <scope>NUCLEOTIDE SEQUENCE [LARGE SCALE GENOMIC DNA]</scope>
    <source>
        <strain evidence="1 2">SWE-8-4</strain>
    </source>
</reference>
<dbReference type="Proteomes" id="UP000245383">
    <property type="component" value="Unassembled WGS sequence"/>
</dbReference>
<dbReference type="OrthoDB" id="2400069at2759"/>
<keyword evidence="2" id="KW-1185">Reference proteome</keyword>
<protein>
    <submittedName>
        <fullName evidence="1">Uncharacterized protein</fullName>
    </submittedName>
</protein>
<name>A0A2T9YCZ5_9FUNG</name>
<dbReference type="AlphaFoldDB" id="A0A2T9YCZ5"/>
<evidence type="ECO:0000313" key="1">
    <source>
        <dbReference type="EMBL" id="PVU90201.1"/>
    </source>
</evidence>
<proteinExistence type="predicted"/>